<dbReference type="AlphaFoldDB" id="A0A9W8E7D5"/>
<proteinExistence type="predicted"/>
<accession>A0A9W8E7D5</accession>
<dbReference type="EMBL" id="JANBPY010000443">
    <property type="protein sequence ID" value="KAJ1966834.1"/>
    <property type="molecule type" value="Genomic_DNA"/>
</dbReference>
<sequence length="221" mass="25355">MSFFNLSKLASKTKLRRISCEHSHHDGVPLFLNPTLATSSLLKGKLRPLVELPKYVDPNEWLAANIVDFFEYINLFYGTISYFCTPSTCSSMSAGPHNEYTWSDTGLRGAKLPAPQYIDYAMTWMQNCIDDEAVFPTKAGKEFPRDFVQTARAIARQMFRVFAHIFYAHYDKLVHLAAERHFNSLFAHFIAFCREFELLDKKDMAPLHDLIQLLDARGVFG</sequence>
<dbReference type="SMART" id="SM01388">
    <property type="entry name" value="Mob1_phocein"/>
    <property type="match status" value="1"/>
</dbReference>
<dbReference type="SUPFAM" id="SSF101152">
    <property type="entry name" value="Mob1/phocein"/>
    <property type="match status" value="1"/>
</dbReference>
<keyword evidence="1" id="KW-0862">Zinc</keyword>
<protein>
    <submittedName>
        <fullName evidence="2">Maintenance of ploidy protein mob2</fullName>
    </submittedName>
</protein>
<dbReference type="PANTHER" id="PTHR22599">
    <property type="entry name" value="MPS ONE BINDER KINASE ACTIVATOR-LIKE MOB"/>
    <property type="match status" value="1"/>
</dbReference>
<feature type="binding site" evidence="1">
    <location>
        <position position="84"/>
    </location>
    <ligand>
        <name>Zn(2+)</name>
        <dbReference type="ChEBI" id="CHEBI:29105"/>
    </ligand>
</feature>
<dbReference type="InterPro" id="IPR005301">
    <property type="entry name" value="MOB_kinase_act_fam"/>
</dbReference>
<feature type="binding site" evidence="1">
    <location>
        <position position="169"/>
    </location>
    <ligand>
        <name>Zn(2+)</name>
        <dbReference type="ChEBI" id="CHEBI:29105"/>
    </ligand>
</feature>
<keyword evidence="1" id="KW-0479">Metal-binding</keyword>
<evidence type="ECO:0000256" key="1">
    <source>
        <dbReference type="PIRSR" id="PIRSR605301-1"/>
    </source>
</evidence>
<dbReference type="Gene3D" id="1.20.140.30">
    <property type="entry name" value="MOB kinase activator"/>
    <property type="match status" value="1"/>
</dbReference>
<gene>
    <name evidence="2" type="primary">MOB2</name>
    <name evidence="2" type="ORF">IWQ62_002225</name>
</gene>
<evidence type="ECO:0000313" key="2">
    <source>
        <dbReference type="EMBL" id="KAJ1966834.1"/>
    </source>
</evidence>
<dbReference type="Proteomes" id="UP001150925">
    <property type="component" value="Unassembled WGS sequence"/>
</dbReference>
<feature type="binding site" evidence="1">
    <location>
        <position position="164"/>
    </location>
    <ligand>
        <name>Zn(2+)</name>
        <dbReference type="ChEBI" id="CHEBI:29105"/>
    </ligand>
</feature>
<comment type="caution">
    <text evidence="2">The sequence shown here is derived from an EMBL/GenBank/DDBJ whole genome shotgun (WGS) entry which is preliminary data.</text>
</comment>
<dbReference type="InterPro" id="IPR036703">
    <property type="entry name" value="MOB_kinase_act_sf"/>
</dbReference>
<dbReference type="OrthoDB" id="8170117at2759"/>
<reference evidence="2" key="1">
    <citation type="submission" date="2022-07" db="EMBL/GenBank/DDBJ databases">
        <title>Phylogenomic reconstructions and comparative analyses of Kickxellomycotina fungi.</title>
        <authorList>
            <person name="Reynolds N.K."/>
            <person name="Stajich J.E."/>
            <person name="Barry K."/>
            <person name="Grigoriev I.V."/>
            <person name="Crous P."/>
            <person name="Smith M.E."/>
        </authorList>
    </citation>
    <scope>NUCLEOTIDE SEQUENCE</scope>
    <source>
        <strain evidence="2">RSA 1196</strain>
    </source>
</reference>
<dbReference type="Pfam" id="PF03637">
    <property type="entry name" value="Mob1_phocein"/>
    <property type="match status" value="1"/>
</dbReference>
<evidence type="ECO:0000313" key="3">
    <source>
        <dbReference type="Proteomes" id="UP001150925"/>
    </source>
</evidence>
<keyword evidence="3" id="KW-1185">Reference proteome</keyword>
<feature type="binding site" evidence="1">
    <location>
        <position position="89"/>
    </location>
    <ligand>
        <name>Zn(2+)</name>
        <dbReference type="ChEBI" id="CHEBI:29105"/>
    </ligand>
</feature>
<name>A0A9W8E7D5_9FUNG</name>
<organism evidence="2 3">
    <name type="scientific">Dispira parvispora</name>
    <dbReference type="NCBI Taxonomy" id="1520584"/>
    <lineage>
        <taxon>Eukaryota</taxon>
        <taxon>Fungi</taxon>
        <taxon>Fungi incertae sedis</taxon>
        <taxon>Zoopagomycota</taxon>
        <taxon>Kickxellomycotina</taxon>
        <taxon>Dimargaritomycetes</taxon>
        <taxon>Dimargaritales</taxon>
        <taxon>Dimargaritaceae</taxon>
        <taxon>Dispira</taxon>
    </lineage>
</organism>